<proteinExistence type="predicted"/>
<evidence type="ECO:0000313" key="3">
    <source>
        <dbReference type="Proteomes" id="UP000016930"/>
    </source>
</evidence>
<evidence type="ECO:0000256" key="1">
    <source>
        <dbReference type="SAM" id="MobiDB-lite"/>
    </source>
</evidence>
<dbReference type="InterPro" id="IPR032675">
    <property type="entry name" value="LRR_dom_sf"/>
</dbReference>
<name>M2QX29_CERS8</name>
<sequence>MGRTLKSIANKRPAQKLPAKLRPDAVKGGSPNEKVEGMLRHLSQSMRRQGRIIWSPGRLSVEVWYLVTDHLSEVVTLRSLGMTCKILLCLAKEIIESLTKAETLVIPRRSALIHAHRRMLRKPLAASFVRTCEVSEGLLVSFLCHWAGRLPNARFLHIMGSTSTPSCPSLLRTRVLSLAVRFGALTELRLSSCSFRSFHEFLRLICAFPNLRILSLLNSEWIRDSEEPEQYAQLTKRLHLKDLKISDSEVSKYRPLLALHVLHKSIASINIQGNSNSQRPNTGLFYQAPGRVSSSESPSSTPASPRRSQNAAILIAVDKEHEFRTSWMYECSDILDSFVDESISACVIEVEVRCGDEQYQDLPALSDGSLVLPRLRARGTLRVLVDESLEHPPVLGYQRHVKFR</sequence>
<dbReference type="HOGENOM" id="CLU_709793_0_0_1"/>
<dbReference type="Proteomes" id="UP000016930">
    <property type="component" value="Unassembled WGS sequence"/>
</dbReference>
<accession>M2QX29</accession>
<feature type="region of interest" description="Disordered" evidence="1">
    <location>
        <begin position="1"/>
        <end position="32"/>
    </location>
</feature>
<dbReference type="Gene3D" id="3.80.10.10">
    <property type="entry name" value="Ribonuclease Inhibitor"/>
    <property type="match status" value="1"/>
</dbReference>
<keyword evidence="3" id="KW-1185">Reference proteome</keyword>
<dbReference type="AlphaFoldDB" id="M2QX29"/>
<dbReference type="SUPFAM" id="SSF52058">
    <property type="entry name" value="L domain-like"/>
    <property type="match status" value="1"/>
</dbReference>
<reference evidence="2 3" key="1">
    <citation type="journal article" date="2012" name="Proc. Natl. Acad. Sci. U.S.A.">
        <title>Comparative genomics of Ceriporiopsis subvermispora and Phanerochaete chrysosporium provide insight into selective ligninolysis.</title>
        <authorList>
            <person name="Fernandez-Fueyo E."/>
            <person name="Ruiz-Duenas F.J."/>
            <person name="Ferreira P."/>
            <person name="Floudas D."/>
            <person name="Hibbett D.S."/>
            <person name="Canessa P."/>
            <person name="Larrondo L.F."/>
            <person name="James T.Y."/>
            <person name="Seelenfreund D."/>
            <person name="Lobos S."/>
            <person name="Polanco R."/>
            <person name="Tello M."/>
            <person name="Honda Y."/>
            <person name="Watanabe T."/>
            <person name="Watanabe T."/>
            <person name="Ryu J.S."/>
            <person name="Kubicek C.P."/>
            <person name="Schmoll M."/>
            <person name="Gaskell J."/>
            <person name="Hammel K.E."/>
            <person name="St John F.J."/>
            <person name="Vanden Wymelenberg A."/>
            <person name="Sabat G."/>
            <person name="Splinter BonDurant S."/>
            <person name="Syed K."/>
            <person name="Yadav J.S."/>
            <person name="Doddapaneni H."/>
            <person name="Subramanian V."/>
            <person name="Lavin J.L."/>
            <person name="Oguiza J.A."/>
            <person name="Perez G."/>
            <person name="Pisabarro A.G."/>
            <person name="Ramirez L."/>
            <person name="Santoyo F."/>
            <person name="Master E."/>
            <person name="Coutinho P.M."/>
            <person name="Henrissat B."/>
            <person name="Lombard V."/>
            <person name="Magnuson J.K."/>
            <person name="Kuees U."/>
            <person name="Hori C."/>
            <person name="Igarashi K."/>
            <person name="Samejima M."/>
            <person name="Held B.W."/>
            <person name="Barry K.W."/>
            <person name="LaButti K.M."/>
            <person name="Lapidus A."/>
            <person name="Lindquist E.A."/>
            <person name="Lucas S.M."/>
            <person name="Riley R."/>
            <person name="Salamov A.A."/>
            <person name="Hoffmeister D."/>
            <person name="Schwenk D."/>
            <person name="Hadar Y."/>
            <person name="Yarden O."/>
            <person name="de Vries R.P."/>
            <person name="Wiebenga A."/>
            <person name="Stenlid J."/>
            <person name="Eastwood D."/>
            <person name="Grigoriev I.V."/>
            <person name="Berka R.M."/>
            <person name="Blanchette R.A."/>
            <person name="Kersten P."/>
            <person name="Martinez A.T."/>
            <person name="Vicuna R."/>
            <person name="Cullen D."/>
        </authorList>
    </citation>
    <scope>NUCLEOTIDE SEQUENCE [LARGE SCALE GENOMIC DNA]</scope>
    <source>
        <strain evidence="2 3">B</strain>
    </source>
</reference>
<feature type="region of interest" description="Disordered" evidence="1">
    <location>
        <begin position="278"/>
        <end position="308"/>
    </location>
</feature>
<dbReference type="EMBL" id="KB445824">
    <property type="protein sequence ID" value="EMD31086.1"/>
    <property type="molecule type" value="Genomic_DNA"/>
</dbReference>
<protein>
    <submittedName>
        <fullName evidence="2">Uncharacterized protein</fullName>
    </submittedName>
</protein>
<feature type="compositionally biased region" description="Low complexity" evidence="1">
    <location>
        <begin position="291"/>
        <end position="308"/>
    </location>
</feature>
<organism evidence="2 3">
    <name type="scientific">Ceriporiopsis subvermispora (strain B)</name>
    <name type="common">White-rot fungus</name>
    <name type="synonym">Gelatoporia subvermispora</name>
    <dbReference type="NCBI Taxonomy" id="914234"/>
    <lineage>
        <taxon>Eukaryota</taxon>
        <taxon>Fungi</taxon>
        <taxon>Dikarya</taxon>
        <taxon>Basidiomycota</taxon>
        <taxon>Agaricomycotina</taxon>
        <taxon>Agaricomycetes</taxon>
        <taxon>Polyporales</taxon>
        <taxon>Gelatoporiaceae</taxon>
        <taxon>Gelatoporia</taxon>
    </lineage>
</organism>
<evidence type="ECO:0000313" key="2">
    <source>
        <dbReference type="EMBL" id="EMD31086.1"/>
    </source>
</evidence>
<gene>
    <name evidence="2" type="ORF">CERSUDRAFT_120133</name>
</gene>